<sequence length="501" mass="56289">MLLQMMKRGWRVLLVGVAILLMILNFLALRPSREIYAYNGIREETIERPTRPSIHSPKTSTPLPTEKPEQALPQPPASTPSSAISLLSEYKELTRFNTEWCEERYDTRYLITLVKGKKQYCNPASKAGKIFCYSIDVGSEDGPDAFCVTSPTVYDQENGRFTIGCDQLPDIHPSLSSMPSYWYSTGPGMLIPSYLDISPSAPVTAARERKFSVVVRREEALDNLWHVLMQIQSVYFSLDVMSMTTDDQGKPLYTADDIKNTQILITDDMESNIFFDLWRMVGGRPLRRLSQLSSADLQSERLIFPLAGKSNPMWQGDWHPHLCAKSELLQVFVGRILRHHGLKPSAKKADDAPLTLTWIDRRTSRRLMDQDSHIQMLKKTHLGVHIDVVDFANLTMKEQLAIVQKTDILAGVHGAGLTHSMFLPPGATLVEILPPKLNHCGFRNVAHLAGLQYFTTHADGLFGDRDWHHANVSLASEKFLTVLGTAIKAMSQSGLRTDDIA</sequence>
<dbReference type="PANTHER" id="PTHR20961">
    <property type="entry name" value="GLYCOSYLTRANSFERASE"/>
    <property type="match status" value="1"/>
</dbReference>
<keyword evidence="6" id="KW-0325">Glycoprotein</keyword>
<feature type="region of interest" description="Disordered" evidence="11">
    <location>
        <begin position="47"/>
        <end position="81"/>
    </location>
</feature>
<comment type="catalytic activity">
    <reaction evidence="10">
        <text>L-threonyl-[protein] + UDP-N-acetyl-alpha-D-glucosamine = 3-O-(N-acetyl-beta-D-glucosaminyl)-L-threonyl-[protein] + UDP + H(+)</text>
        <dbReference type="Rhea" id="RHEA:48908"/>
        <dbReference type="Rhea" id="RHEA-COMP:11060"/>
        <dbReference type="Rhea" id="RHEA-COMP:12252"/>
        <dbReference type="ChEBI" id="CHEBI:15378"/>
        <dbReference type="ChEBI" id="CHEBI:30013"/>
        <dbReference type="ChEBI" id="CHEBI:57705"/>
        <dbReference type="ChEBI" id="CHEBI:58223"/>
        <dbReference type="ChEBI" id="CHEBI:90840"/>
        <dbReference type="EC" id="2.4.1.255"/>
    </reaction>
</comment>
<organism evidence="13 14">
    <name type="scientific">Gomphillus americanus</name>
    <dbReference type="NCBI Taxonomy" id="1940652"/>
    <lineage>
        <taxon>Eukaryota</taxon>
        <taxon>Fungi</taxon>
        <taxon>Dikarya</taxon>
        <taxon>Ascomycota</taxon>
        <taxon>Pezizomycotina</taxon>
        <taxon>Lecanoromycetes</taxon>
        <taxon>OSLEUM clade</taxon>
        <taxon>Ostropomycetidae</taxon>
        <taxon>Ostropales</taxon>
        <taxon>Graphidaceae</taxon>
        <taxon>Gomphilloideae</taxon>
        <taxon>Gomphillus</taxon>
    </lineage>
</organism>
<evidence type="ECO:0000256" key="5">
    <source>
        <dbReference type="ARBA" id="ARBA00022824"/>
    </source>
</evidence>
<dbReference type="Pfam" id="PF04577">
    <property type="entry name" value="Glyco_transf_61"/>
    <property type="match status" value="1"/>
</dbReference>
<evidence type="ECO:0000259" key="12">
    <source>
        <dbReference type="Pfam" id="PF04577"/>
    </source>
</evidence>
<dbReference type="EC" id="2.4.1.255" evidence="1"/>
<comment type="caution">
    <text evidence="13">The sequence shown here is derived from an EMBL/GenBank/DDBJ whole genome shotgun (WGS) entry which is preliminary data.</text>
</comment>
<keyword evidence="14" id="KW-1185">Reference proteome</keyword>
<evidence type="ECO:0000313" key="14">
    <source>
        <dbReference type="Proteomes" id="UP000664169"/>
    </source>
</evidence>
<comment type="catalytic activity">
    <reaction evidence="9">
        <text>L-seryl-[protein] + UDP-N-acetyl-alpha-D-glucosamine = 3-O-(N-acetyl-beta-D-glucosaminyl)-L-seryl-[protein] + UDP + H(+)</text>
        <dbReference type="Rhea" id="RHEA:48904"/>
        <dbReference type="Rhea" id="RHEA-COMP:9863"/>
        <dbReference type="Rhea" id="RHEA-COMP:12251"/>
        <dbReference type="ChEBI" id="CHEBI:15378"/>
        <dbReference type="ChEBI" id="CHEBI:29999"/>
        <dbReference type="ChEBI" id="CHEBI:57705"/>
        <dbReference type="ChEBI" id="CHEBI:58223"/>
        <dbReference type="ChEBI" id="CHEBI:90838"/>
        <dbReference type="EC" id="2.4.1.255"/>
    </reaction>
</comment>
<dbReference type="EMBL" id="CAJPDQ010000015">
    <property type="protein sequence ID" value="CAF9919969.1"/>
    <property type="molecule type" value="Genomic_DNA"/>
</dbReference>
<keyword evidence="3" id="KW-0808">Transferase</keyword>
<dbReference type="InterPro" id="IPR049625">
    <property type="entry name" value="Glyco_transf_61_cat"/>
</dbReference>
<evidence type="ECO:0000256" key="6">
    <source>
        <dbReference type="ARBA" id="ARBA00023180"/>
    </source>
</evidence>
<dbReference type="Proteomes" id="UP000664169">
    <property type="component" value="Unassembled WGS sequence"/>
</dbReference>
<gene>
    <name evidence="13" type="ORF">GOMPHAMPRED_001943</name>
</gene>
<dbReference type="OrthoDB" id="529273at2759"/>
<evidence type="ECO:0000256" key="11">
    <source>
        <dbReference type="SAM" id="MobiDB-lite"/>
    </source>
</evidence>
<dbReference type="GO" id="GO:0097363">
    <property type="term" value="F:protein O-acetylglucosaminyltransferase activity"/>
    <property type="evidence" value="ECO:0007669"/>
    <property type="project" value="UniProtKB-EC"/>
</dbReference>
<name>A0A8H3F8K7_9LECA</name>
<proteinExistence type="predicted"/>
<evidence type="ECO:0000256" key="8">
    <source>
        <dbReference type="ARBA" id="ARBA00042574"/>
    </source>
</evidence>
<evidence type="ECO:0000256" key="2">
    <source>
        <dbReference type="ARBA" id="ARBA00022676"/>
    </source>
</evidence>
<protein>
    <recommendedName>
        <fullName evidence="7">EGF domain-specific O-linked N-acetylglucosamine transferase</fullName>
        <ecNumber evidence="1">2.4.1.255</ecNumber>
    </recommendedName>
    <alternativeName>
        <fullName evidence="8">Extracellular O-linked N-acetylglucosamine transferase</fullName>
    </alternativeName>
</protein>
<evidence type="ECO:0000256" key="7">
    <source>
        <dbReference type="ARBA" id="ARBA00040944"/>
    </source>
</evidence>
<evidence type="ECO:0000256" key="9">
    <source>
        <dbReference type="ARBA" id="ARBA00048317"/>
    </source>
</evidence>
<keyword evidence="5" id="KW-0256">Endoplasmic reticulum</keyword>
<evidence type="ECO:0000256" key="10">
    <source>
        <dbReference type="ARBA" id="ARBA00049432"/>
    </source>
</evidence>
<dbReference type="InterPro" id="IPR007657">
    <property type="entry name" value="Glycosyltransferase_61"/>
</dbReference>
<evidence type="ECO:0000313" key="13">
    <source>
        <dbReference type="EMBL" id="CAF9919969.1"/>
    </source>
</evidence>
<dbReference type="AlphaFoldDB" id="A0A8H3F8K7"/>
<evidence type="ECO:0000256" key="3">
    <source>
        <dbReference type="ARBA" id="ARBA00022679"/>
    </source>
</evidence>
<dbReference type="PANTHER" id="PTHR20961:SF148">
    <property type="entry name" value="EGF DOMAIN-SPECIFIC O-LINKED N-ACETYLGLUCOSAMINE TRANSFERASE"/>
    <property type="match status" value="1"/>
</dbReference>
<accession>A0A8H3F8K7</accession>
<keyword evidence="2" id="KW-0328">Glycosyltransferase</keyword>
<evidence type="ECO:0000256" key="1">
    <source>
        <dbReference type="ARBA" id="ARBA00011970"/>
    </source>
</evidence>
<reference evidence="13" key="1">
    <citation type="submission" date="2021-03" db="EMBL/GenBank/DDBJ databases">
        <authorList>
            <person name="Tagirdzhanova G."/>
        </authorList>
    </citation>
    <scope>NUCLEOTIDE SEQUENCE</scope>
</reference>
<feature type="domain" description="Glycosyltransferase 61 catalytic" evidence="12">
    <location>
        <begin position="343"/>
        <end position="430"/>
    </location>
</feature>
<evidence type="ECO:0000256" key="4">
    <source>
        <dbReference type="ARBA" id="ARBA00022729"/>
    </source>
</evidence>
<keyword evidence="4" id="KW-0732">Signal</keyword>